<sequence>MGDKFYGAWGYGGLLSPVLGLPVRSRLLYLRPGGVSGYRAAESLPWQSQTKKGAVSNCFVPMFHCQRG</sequence>
<protein>
    <submittedName>
        <fullName evidence="1">Uncharacterized protein</fullName>
    </submittedName>
</protein>
<organism evidence="1 2">
    <name type="scientific">Eisenbergiella tayi</name>
    <dbReference type="NCBI Taxonomy" id="1432052"/>
    <lineage>
        <taxon>Bacteria</taxon>
        <taxon>Bacillati</taxon>
        <taxon>Bacillota</taxon>
        <taxon>Clostridia</taxon>
        <taxon>Lachnospirales</taxon>
        <taxon>Lachnospiraceae</taxon>
        <taxon>Eisenbergiella</taxon>
    </lineage>
</organism>
<proteinExistence type="predicted"/>
<dbReference type="EMBL" id="MEHD01000027">
    <property type="protein sequence ID" value="ODR53252.1"/>
    <property type="molecule type" value="Genomic_DNA"/>
</dbReference>
<name>A0ABX3ADE3_9FIRM</name>
<evidence type="ECO:0000313" key="2">
    <source>
        <dbReference type="Proteomes" id="UP000094869"/>
    </source>
</evidence>
<accession>A0ABX3ADE3</accession>
<gene>
    <name evidence="1" type="ORF">BEI63_19000</name>
</gene>
<comment type="caution">
    <text evidence="1">The sequence shown here is derived from an EMBL/GenBank/DDBJ whole genome shotgun (WGS) entry which is preliminary data.</text>
</comment>
<keyword evidence="2" id="KW-1185">Reference proteome</keyword>
<reference evidence="1 2" key="1">
    <citation type="submission" date="2016-08" db="EMBL/GenBank/DDBJ databases">
        <title>Characterization of Isolates of Eisenbergiella tayi Derived from Blood Cultures, Using Whole Genome Sequencing.</title>
        <authorList>
            <person name="Bernier A.-M."/>
            <person name="Burdz T."/>
            <person name="Wiebe D."/>
            <person name="Bernard K."/>
        </authorList>
    </citation>
    <scope>NUCLEOTIDE SEQUENCE [LARGE SCALE GENOMIC DNA]</scope>
    <source>
        <strain evidence="1 2">NML120146</strain>
    </source>
</reference>
<evidence type="ECO:0000313" key="1">
    <source>
        <dbReference type="EMBL" id="ODR53252.1"/>
    </source>
</evidence>
<dbReference type="Proteomes" id="UP000094869">
    <property type="component" value="Unassembled WGS sequence"/>
</dbReference>